<dbReference type="EMBL" id="JAWLKB010000031">
    <property type="protein sequence ID" value="MDV6271089.1"/>
    <property type="molecule type" value="Genomic_DNA"/>
</dbReference>
<accession>A0ABU4C468</accession>
<dbReference type="RefSeq" id="WP_317545552.1">
    <property type="nucleotide sequence ID" value="NZ_JAWLKB010000031.1"/>
</dbReference>
<protein>
    <submittedName>
        <fullName evidence="1">Uncharacterized protein</fullName>
    </submittedName>
</protein>
<sequence length="219" mass="24395">MTNHFYLPTNERQALVKVLGEVPETVENLARSMTIGIRVQTFEPRVSTGERPQPLPFAADAHEVANHLHAELLRWVEWLCETRTMTPPTFDIIPMARWLAHNILILAITPGSETAYTSISAEIKAAQRASGRSIRAKPQWDKAKLQAARAQRLSASGIATLATELKIQGLTRKRVNNLKTLGHINPVQTYIRGRIPIYIVGEVLDAHADVEQHTTTNTA</sequence>
<comment type="caution">
    <text evidence="1">The sequence shown here is derived from an EMBL/GenBank/DDBJ whole genome shotgun (WGS) entry which is preliminary data.</text>
</comment>
<evidence type="ECO:0000313" key="2">
    <source>
        <dbReference type="Proteomes" id="UP001185927"/>
    </source>
</evidence>
<reference evidence="1 2" key="1">
    <citation type="submission" date="2023-10" db="EMBL/GenBank/DDBJ databases">
        <title>Development of a sustainable strategy for remediation of hydrocarbon-contaminated territories based on the waste exchange concept.</title>
        <authorList>
            <person name="Krivoruchko A."/>
        </authorList>
    </citation>
    <scope>NUCLEOTIDE SEQUENCE [LARGE SCALE GENOMIC DNA]</scope>
    <source>
        <strain evidence="1 2">IEGM 1203</strain>
    </source>
</reference>
<name>A0ABU4C468_RHOGO</name>
<organism evidence="1 2">
    <name type="scientific">Rhodococcus globerulus</name>
    <dbReference type="NCBI Taxonomy" id="33008"/>
    <lineage>
        <taxon>Bacteria</taxon>
        <taxon>Bacillati</taxon>
        <taxon>Actinomycetota</taxon>
        <taxon>Actinomycetes</taxon>
        <taxon>Mycobacteriales</taxon>
        <taxon>Nocardiaceae</taxon>
        <taxon>Rhodococcus</taxon>
    </lineage>
</organism>
<evidence type="ECO:0000313" key="1">
    <source>
        <dbReference type="EMBL" id="MDV6271089.1"/>
    </source>
</evidence>
<dbReference type="Proteomes" id="UP001185927">
    <property type="component" value="Unassembled WGS sequence"/>
</dbReference>
<gene>
    <name evidence="1" type="ORF">R3Q16_31160</name>
</gene>
<proteinExistence type="predicted"/>
<keyword evidence="2" id="KW-1185">Reference proteome</keyword>